<dbReference type="OrthoDB" id="103536at2"/>
<reference evidence="6 7" key="1">
    <citation type="submission" date="2019-06" db="EMBL/GenBank/DDBJ databases">
        <title>Pseudomonas bimorpha sp. nov. isolated from bovine raw milk and skim milk concentrate.</title>
        <authorList>
            <person name="Hofmann K."/>
            <person name="Huptas C."/>
            <person name="Doll E."/>
            <person name="Scherer S."/>
            <person name="Wenning M."/>
        </authorList>
    </citation>
    <scope>NUCLEOTIDE SEQUENCE [LARGE SCALE GENOMIC DNA]</scope>
    <source>
        <strain evidence="6 7">DSM 108990</strain>
    </source>
</reference>
<dbReference type="SUPFAM" id="SSF54826">
    <property type="entry name" value="Enolase N-terminal domain-like"/>
    <property type="match status" value="1"/>
</dbReference>
<comment type="cofactor">
    <cofactor evidence="1">
        <name>Mg(2+)</name>
        <dbReference type="ChEBI" id="CHEBI:18420"/>
    </cofactor>
</comment>
<dbReference type="Proteomes" id="UP000317901">
    <property type="component" value="Unassembled WGS sequence"/>
</dbReference>
<dbReference type="PROSITE" id="PS00908">
    <property type="entry name" value="MR_MLE_1"/>
    <property type="match status" value="1"/>
</dbReference>
<keyword evidence="2" id="KW-0479">Metal-binding</keyword>
<dbReference type="Pfam" id="PF13378">
    <property type="entry name" value="MR_MLE_C"/>
    <property type="match status" value="1"/>
</dbReference>
<dbReference type="Gene3D" id="3.30.390.10">
    <property type="entry name" value="Enolase-like, N-terminal domain"/>
    <property type="match status" value="1"/>
</dbReference>
<dbReference type="GO" id="GO:0016052">
    <property type="term" value="P:carbohydrate catabolic process"/>
    <property type="evidence" value="ECO:0007669"/>
    <property type="project" value="TreeGrafter"/>
</dbReference>
<dbReference type="PANTHER" id="PTHR13794:SF58">
    <property type="entry name" value="MITOCHONDRIAL ENOLASE SUPERFAMILY MEMBER 1"/>
    <property type="match status" value="1"/>
</dbReference>
<keyword evidence="3" id="KW-0460">Magnesium</keyword>
<dbReference type="InterPro" id="IPR029065">
    <property type="entry name" value="Enolase_C-like"/>
</dbReference>
<feature type="domain" description="Mandelate racemase/muconate lactonizing enzyme C-terminal" evidence="5">
    <location>
        <begin position="159"/>
        <end position="251"/>
    </location>
</feature>
<accession>A0A5C5Q1W5</accession>
<dbReference type="InterPro" id="IPR029017">
    <property type="entry name" value="Enolase-like_N"/>
</dbReference>
<dbReference type="InterPro" id="IPR018110">
    <property type="entry name" value="Mandel_Rmase/mucon_lact_enz_CS"/>
</dbReference>
<dbReference type="GO" id="GO:0009063">
    <property type="term" value="P:amino acid catabolic process"/>
    <property type="evidence" value="ECO:0007669"/>
    <property type="project" value="InterPro"/>
</dbReference>
<organism evidence="6 7">
    <name type="scientific">Pseudomonas saxonica</name>
    <dbReference type="NCBI Taxonomy" id="2600598"/>
    <lineage>
        <taxon>Bacteria</taxon>
        <taxon>Pseudomonadati</taxon>
        <taxon>Pseudomonadota</taxon>
        <taxon>Gammaproteobacteria</taxon>
        <taxon>Pseudomonadales</taxon>
        <taxon>Pseudomonadaceae</taxon>
        <taxon>Pseudomonas</taxon>
    </lineage>
</organism>
<dbReference type="PANTHER" id="PTHR13794">
    <property type="entry name" value="ENOLASE SUPERFAMILY, MANDELATE RACEMASE"/>
    <property type="match status" value="1"/>
</dbReference>
<dbReference type="SFLD" id="SFLDS00001">
    <property type="entry name" value="Enolase"/>
    <property type="match status" value="1"/>
</dbReference>
<feature type="region of interest" description="Disordered" evidence="4">
    <location>
        <begin position="17"/>
        <end position="37"/>
    </location>
</feature>
<protein>
    <submittedName>
        <fullName evidence="6">Mandelate racemase/muconate lactonizing enzyme family protein</fullName>
    </submittedName>
</protein>
<dbReference type="PROSITE" id="PS00909">
    <property type="entry name" value="MR_MLE_2"/>
    <property type="match status" value="1"/>
</dbReference>
<dbReference type="GO" id="GO:0016836">
    <property type="term" value="F:hydro-lyase activity"/>
    <property type="evidence" value="ECO:0007669"/>
    <property type="project" value="TreeGrafter"/>
</dbReference>
<dbReference type="AlphaFoldDB" id="A0A5C5Q1W5"/>
<dbReference type="SMART" id="SM00922">
    <property type="entry name" value="MR_MLE"/>
    <property type="match status" value="1"/>
</dbReference>
<name>A0A5C5Q1W5_9PSED</name>
<dbReference type="InterPro" id="IPR013341">
    <property type="entry name" value="Mandelate_racemase_N_dom"/>
</dbReference>
<dbReference type="CDD" id="cd03316">
    <property type="entry name" value="MR_like"/>
    <property type="match status" value="1"/>
</dbReference>
<dbReference type="EMBL" id="VFIP01000010">
    <property type="protein sequence ID" value="TWR96668.1"/>
    <property type="molecule type" value="Genomic_DNA"/>
</dbReference>
<dbReference type="SUPFAM" id="SSF51604">
    <property type="entry name" value="Enolase C-terminal domain-like"/>
    <property type="match status" value="1"/>
</dbReference>
<dbReference type="Gene3D" id="3.20.20.120">
    <property type="entry name" value="Enolase-like C-terminal domain"/>
    <property type="match status" value="1"/>
</dbReference>
<dbReference type="InterPro" id="IPR036849">
    <property type="entry name" value="Enolase-like_C_sf"/>
</dbReference>
<dbReference type="InterPro" id="IPR013342">
    <property type="entry name" value="Mandelate_racemase_C"/>
</dbReference>
<dbReference type="Pfam" id="PF02746">
    <property type="entry name" value="MR_MLE_N"/>
    <property type="match status" value="1"/>
</dbReference>
<evidence type="ECO:0000256" key="3">
    <source>
        <dbReference type="ARBA" id="ARBA00022842"/>
    </source>
</evidence>
<dbReference type="InterPro" id="IPR046945">
    <property type="entry name" value="RHMD-like"/>
</dbReference>
<evidence type="ECO:0000256" key="1">
    <source>
        <dbReference type="ARBA" id="ARBA00001946"/>
    </source>
</evidence>
<evidence type="ECO:0000313" key="6">
    <source>
        <dbReference type="EMBL" id="TWR96668.1"/>
    </source>
</evidence>
<proteinExistence type="predicted"/>
<evidence type="ECO:0000256" key="4">
    <source>
        <dbReference type="SAM" id="MobiDB-lite"/>
    </source>
</evidence>
<evidence type="ECO:0000259" key="5">
    <source>
        <dbReference type="SMART" id="SM00922"/>
    </source>
</evidence>
<dbReference type="RefSeq" id="WP_146425666.1">
    <property type="nucleotide sequence ID" value="NZ_VFIP01000010.1"/>
</dbReference>
<comment type="caution">
    <text evidence="6">The sequence shown here is derived from an EMBL/GenBank/DDBJ whole genome shotgun (WGS) entry which is preliminary data.</text>
</comment>
<evidence type="ECO:0000256" key="2">
    <source>
        <dbReference type="ARBA" id="ARBA00022723"/>
    </source>
</evidence>
<gene>
    <name evidence="6" type="ORF">FJD37_07400</name>
</gene>
<dbReference type="GO" id="GO:0000287">
    <property type="term" value="F:magnesium ion binding"/>
    <property type="evidence" value="ECO:0007669"/>
    <property type="project" value="TreeGrafter"/>
</dbReference>
<evidence type="ECO:0000313" key="7">
    <source>
        <dbReference type="Proteomes" id="UP000317901"/>
    </source>
</evidence>
<sequence length="379" mass="41368">MNIRSIEILRLSIPFTAGSERPQQPNQAKDDDAFNAASPSHRTMQSLMLKVTTDTGKVGWGEAFGHGSNGVTFEALKSVVAPLFIGTRLEDRELTLEKARRAVHGFGSTGAMVYALSGIDIALWDLAAQSADMPLYQLLGGTRRTLEVYASLVSYGNDPDEVRRQVARARAQGFRKIKLHETRVEAIEAAREALPVSADELMVDVNCPWSVAQAQSIAERLLNLELTWLEEPVWPPDDVAGLAEVRRVRVPVSAGENAAGVEGIKALLEQQAIDIVQPSVAKIGGIGAMLQVFALAKHHRVKVVPHCFYFGPGLLAVAHMCTLLPPDVALEVPFIEFERLLYPALAFKPSMELPRVAGLGFSPDVQVIEDYCVDRALIE</sequence>